<evidence type="ECO:0000256" key="3">
    <source>
        <dbReference type="ARBA" id="ARBA00023136"/>
    </source>
</evidence>
<evidence type="ECO:0000256" key="7">
    <source>
        <dbReference type="SAM" id="Phobius"/>
    </source>
</evidence>
<keyword evidence="7" id="KW-1133">Transmembrane helix</keyword>
<dbReference type="SMART" id="SM00283">
    <property type="entry name" value="MA"/>
    <property type="match status" value="1"/>
</dbReference>
<dbReference type="Pfam" id="PF00015">
    <property type="entry name" value="MCPsignal"/>
    <property type="match status" value="1"/>
</dbReference>
<dbReference type="RefSeq" id="WP_258215004.1">
    <property type="nucleotide sequence ID" value="NZ_JANQBD010000014.1"/>
</dbReference>
<reference evidence="10 11" key="1">
    <citation type="submission" date="2022-08" db="EMBL/GenBank/DDBJ databases">
        <title>Paenibacillus endoradicis sp. nov., Paenibacillus radicibacter sp. nov and Paenibacillus pararadicis sp. nov., three cold-adapted plant growth-promoting bacteria isolated from root of Larix gmelinii in Great Khingan.</title>
        <authorList>
            <person name="Xue H."/>
        </authorList>
    </citation>
    <scope>NUCLEOTIDE SEQUENCE [LARGE SCALE GENOMIC DNA]</scope>
    <source>
        <strain evidence="10 11">N5-1-1-5</strain>
    </source>
</reference>
<evidence type="ECO:0000256" key="5">
    <source>
        <dbReference type="ARBA" id="ARBA00029447"/>
    </source>
</evidence>
<comment type="similarity">
    <text evidence="5">Belongs to the methyl-accepting chemotaxis (MCP) protein family.</text>
</comment>
<accession>A0ABT1YJQ5</accession>
<protein>
    <submittedName>
        <fullName evidence="10">Methyl-accepting chemotaxis protein</fullName>
    </submittedName>
</protein>
<keyword evidence="4 6" id="KW-0807">Transducer</keyword>
<dbReference type="InterPro" id="IPR003660">
    <property type="entry name" value="HAMP_dom"/>
</dbReference>
<dbReference type="SMART" id="SM00304">
    <property type="entry name" value="HAMP"/>
    <property type="match status" value="1"/>
</dbReference>
<organism evidence="10 11">
    <name type="scientific">Paenibacillus radicis</name>
    <name type="common">ex Xue et al. 2023</name>
    <dbReference type="NCBI Taxonomy" id="2972489"/>
    <lineage>
        <taxon>Bacteria</taxon>
        <taxon>Bacillati</taxon>
        <taxon>Bacillota</taxon>
        <taxon>Bacilli</taxon>
        <taxon>Bacillales</taxon>
        <taxon>Paenibacillaceae</taxon>
        <taxon>Paenibacillus</taxon>
    </lineage>
</organism>
<sequence>MRFTIRSKLLLGFLAVSLLFLIAIGCNMLIQTKVNSLSNGILYNENEQSVLQKLSYLVRSTNADGAWYLMSSTDEGKKKYLSLYEKDVQEVSDQLTIIIKSHYHDSGELSAITTFDMEWNKYLKQIDAVFTKYPSQTTQNAQAQYIAVPLEPVLNSLNSYTDKLSKVIAEQEKEITSFNSFANRFNISVIVVTFLIAISLALILSKRIVKPVLQVNQQLRQIAEGEGDLTKHILVTTKDEIGDLALYFNQMINNLRMMIQHVGSTADQVAASSEQLTVSSEQSNLATEHIAQIMQTIASGSEKQAACLHDSLATINDMSRSVHEMASNIQDVSTASNQSSDIASIGNETIQTAIRQMNSIELSIQRLANIIKNLGERSHEIDQIASVITGISSQTHLLALNAAIEAARAGEQGKGFAAVAEEVKKLAEQSDGSAKQITELVHTILTDTSHAMSSMDVSLKEVNEGTMVIDQAGKAFGKIQLSVYQVSGQIQEVSAAIEEMAASADEAVNSIQIVKRLSEETAAGTQTVSSASQEQQASMEELSSSASYLARMAEQLQMLITKFKV</sequence>
<comment type="caution">
    <text evidence="10">The sequence shown here is derived from an EMBL/GenBank/DDBJ whole genome shotgun (WGS) entry which is preliminary data.</text>
</comment>
<dbReference type="PROSITE" id="PS50885">
    <property type="entry name" value="HAMP"/>
    <property type="match status" value="1"/>
</dbReference>
<proteinExistence type="inferred from homology"/>
<name>A0ABT1YJQ5_9BACL</name>
<keyword evidence="3 7" id="KW-0472">Membrane</keyword>
<keyword evidence="7" id="KW-0812">Transmembrane</keyword>
<dbReference type="Proteomes" id="UP001300012">
    <property type="component" value="Unassembled WGS sequence"/>
</dbReference>
<dbReference type="CDD" id="cd11386">
    <property type="entry name" value="MCP_signal"/>
    <property type="match status" value="1"/>
</dbReference>
<feature type="transmembrane region" description="Helical" evidence="7">
    <location>
        <begin position="185"/>
        <end position="204"/>
    </location>
</feature>
<dbReference type="PANTHER" id="PTHR32089:SF112">
    <property type="entry name" value="LYSOZYME-LIKE PROTEIN-RELATED"/>
    <property type="match status" value="1"/>
</dbReference>
<dbReference type="EMBL" id="JANQBD010000014">
    <property type="protein sequence ID" value="MCR8633430.1"/>
    <property type="molecule type" value="Genomic_DNA"/>
</dbReference>
<dbReference type="PANTHER" id="PTHR32089">
    <property type="entry name" value="METHYL-ACCEPTING CHEMOTAXIS PROTEIN MCPB"/>
    <property type="match status" value="1"/>
</dbReference>
<dbReference type="CDD" id="cd06225">
    <property type="entry name" value="HAMP"/>
    <property type="match status" value="1"/>
</dbReference>
<dbReference type="Pfam" id="PF00672">
    <property type="entry name" value="HAMP"/>
    <property type="match status" value="1"/>
</dbReference>
<evidence type="ECO:0000259" key="8">
    <source>
        <dbReference type="PROSITE" id="PS50111"/>
    </source>
</evidence>
<evidence type="ECO:0000256" key="2">
    <source>
        <dbReference type="ARBA" id="ARBA00022475"/>
    </source>
</evidence>
<dbReference type="SUPFAM" id="SSF58104">
    <property type="entry name" value="Methyl-accepting chemotaxis protein (MCP) signaling domain"/>
    <property type="match status" value="1"/>
</dbReference>
<dbReference type="Gene3D" id="1.10.287.950">
    <property type="entry name" value="Methyl-accepting chemotaxis protein"/>
    <property type="match status" value="1"/>
</dbReference>
<evidence type="ECO:0000256" key="1">
    <source>
        <dbReference type="ARBA" id="ARBA00004236"/>
    </source>
</evidence>
<gene>
    <name evidence="10" type="ORF">NV381_19800</name>
</gene>
<feature type="domain" description="Methyl-accepting transducer" evidence="8">
    <location>
        <begin position="279"/>
        <end position="515"/>
    </location>
</feature>
<keyword evidence="2" id="KW-1003">Cell membrane</keyword>
<dbReference type="PROSITE" id="PS50111">
    <property type="entry name" value="CHEMOTAXIS_TRANSDUC_2"/>
    <property type="match status" value="1"/>
</dbReference>
<comment type="subcellular location">
    <subcellularLocation>
        <location evidence="1">Cell membrane</location>
    </subcellularLocation>
</comment>
<dbReference type="Gene3D" id="6.10.340.10">
    <property type="match status" value="1"/>
</dbReference>
<dbReference type="InterPro" id="IPR004089">
    <property type="entry name" value="MCPsignal_dom"/>
</dbReference>
<evidence type="ECO:0000259" key="9">
    <source>
        <dbReference type="PROSITE" id="PS50885"/>
    </source>
</evidence>
<evidence type="ECO:0000313" key="10">
    <source>
        <dbReference type="EMBL" id="MCR8633430.1"/>
    </source>
</evidence>
<keyword evidence="11" id="KW-1185">Reference proteome</keyword>
<dbReference type="PROSITE" id="PS51257">
    <property type="entry name" value="PROKAR_LIPOPROTEIN"/>
    <property type="match status" value="1"/>
</dbReference>
<evidence type="ECO:0000313" key="11">
    <source>
        <dbReference type="Proteomes" id="UP001300012"/>
    </source>
</evidence>
<evidence type="ECO:0000256" key="4">
    <source>
        <dbReference type="ARBA" id="ARBA00023224"/>
    </source>
</evidence>
<evidence type="ECO:0000256" key="6">
    <source>
        <dbReference type="PROSITE-ProRule" id="PRU00284"/>
    </source>
</evidence>
<feature type="domain" description="HAMP" evidence="9">
    <location>
        <begin position="206"/>
        <end position="260"/>
    </location>
</feature>